<dbReference type="Pfam" id="PF11155">
    <property type="entry name" value="DUF2935"/>
    <property type="match status" value="2"/>
</dbReference>
<accession>A0A3G5ACN3</accession>
<protein>
    <submittedName>
        <fullName evidence="1">Uncharacterized protein</fullName>
    </submittedName>
</protein>
<proteinExistence type="predicted"/>
<dbReference type="Gene3D" id="1.20.1260.120">
    <property type="entry name" value="Protein of unknown function DUF2935"/>
    <property type="match status" value="1"/>
</dbReference>
<dbReference type="SUPFAM" id="SSF158430">
    <property type="entry name" value="Bacillus cereus metalloprotein-like"/>
    <property type="match status" value="2"/>
</dbReference>
<name>A0A3G5ACN3_9VIRU</name>
<evidence type="ECO:0000313" key="1">
    <source>
        <dbReference type="EMBL" id="AYV84912.1"/>
    </source>
</evidence>
<sequence length="283" mass="32887">MSTYEKYLIYKKKYLKLKMSIGGGKDRIYEKNVIDESHFWIHQLMEHCLFLHLGLEEANLKAEALDLHNEAKSYLEMTFANKGIDAHKVFLDATDLNKITNFDSSRALKLVGDIERFTEKIVGLLSTNKWIGWIFLSLAKHMLKETVYLKESLVGKKRTVGEEIEFANTHNMEEMEVTAKFLDPDVSNDEACKKVMGFAKMNMPDWSERDKRILKGMDKEEVASYLMLSIKYGEELIAFGKESSAKIDKQEIKSIISPVLAHHNEREFERFTRVLEKLKMFNN</sequence>
<dbReference type="EMBL" id="MK072436">
    <property type="protein sequence ID" value="AYV84912.1"/>
    <property type="molecule type" value="Genomic_DNA"/>
</dbReference>
<reference evidence="1" key="1">
    <citation type="submission" date="2018-10" db="EMBL/GenBank/DDBJ databases">
        <title>Hidden diversity of soil giant viruses.</title>
        <authorList>
            <person name="Schulz F."/>
            <person name="Alteio L."/>
            <person name="Goudeau D."/>
            <person name="Ryan E.M."/>
            <person name="Malmstrom R.R."/>
            <person name="Blanchard J."/>
            <person name="Woyke T."/>
        </authorList>
    </citation>
    <scope>NUCLEOTIDE SEQUENCE</scope>
    <source>
        <strain evidence="1">HYV1</strain>
    </source>
</reference>
<gene>
    <name evidence="1" type="ORF">Hyperionvirus54_2</name>
</gene>
<dbReference type="InterPro" id="IPR021328">
    <property type="entry name" value="CotB-like"/>
</dbReference>
<organism evidence="1">
    <name type="scientific">Hyperionvirus sp</name>
    <dbReference type="NCBI Taxonomy" id="2487770"/>
    <lineage>
        <taxon>Viruses</taxon>
        <taxon>Varidnaviria</taxon>
        <taxon>Bamfordvirae</taxon>
        <taxon>Nucleocytoviricota</taxon>
        <taxon>Megaviricetes</taxon>
        <taxon>Imitervirales</taxon>
        <taxon>Mimiviridae</taxon>
        <taxon>Klosneuvirinae</taxon>
    </lineage>
</organism>